<dbReference type="SMART" id="SM00267">
    <property type="entry name" value="GGDEF"/>
    <property type="match status" value="1"/>
</dbReference>
<dbReference type="InterPro" id="IPR043128">
    <property type="entry name" value="Rev_trsase/Diguanyl_cyclase"/>
</dbReference>
<dbReference type="EMBL" id="CAOF01000076">
    <property type="protein sequence ID" value="CCO46083.1"/>
    <property type="molecule type" value="Genomic_DNA"/>
</dbReference>
<keyword evidence="4" id="KW-0812">Transmembrane</keyword>
<organism evidence="7 8">
    <name type="scientific">Vibrio nigripulchritudo SOn1</name>
    <dbReference type="NCBI Taxonomy" id="1238450"/>
    <lineage>
        <taxon>Bacteria</taxon>
        <taxon>Pseudomonadati</taxon>
        <taxon>Pseudomonadota</taxon>
        <taxon>Gammaproteobacteria</taxon>
        <taxon>Vibrionales</taxon>
        <taxon>Vibrionaceae</taxon>
        <taxon>Vibrio</taxon>
    </lineage>
</organism>
<dbReference type="Gene3D" id="1.25.40.10">
    <property type="entry name" value="Tetratricopeptide repeat domain"/>
    <property type="match status" value="2"/>
</dbReference>
<dbReference type="InterPro" id="IPR000160">
    <property type="entry name" value="GGDEF_dom"/>
</dbReference>
<keyword evidence="3" id="KW-0802">TPR repeat</keyword>
<dbReference type="SMART" id="SM00028">
    <property type="entry name" value="TPR"/>
    <property type="match status" value="6"/>
</dbReference>
<dbReference type="NCBIfam" id="TIGR00254">
    <property type="entry name" value="GGDEF"/>
    <property type="match status" value="1"/>
</dbReference>
<dbReference type="Proteomes" id="UP000018211">
    <property type="component" value="Unassembled WGS sequence"/>
</dbReference>
<evidence type="ECO:0000313" key="8">
    <source>
        <dbReference type="Proteomes" id="UP000018211"/>
    </source>
</evidence>
<dbReference type="AlphaFoldDB" id="A0AAV2VNQ0"/>
<protein>
    <recommendedName>
        <fullName evidence="1">diguanylate cyclase</fullName>
        <ecNumber evidence="1">2.7.7.65</ecNumber>
    </recommendedName>
</protein>
<comment type="catalytic activity">
    <reaction evidence="2">
        <text>2 GTP = 3',3'-c-di-GMP + 2 diphosphate</text>
        <dbReference type="Rhea" id="RHEA:24898"/>
        <dbReference type="ChEBI" id="CHEBI:33019"/>
        <dbReference type="ChEBI" id="CHEBI:37565"/>
        <dbReference type="ChEBI" id="CHEBI:58805"/>
        <dbReference type="EC" id="2.7.7.65"/>
    </reaction>
</comment>
<feature type="repeat" description="TPR" evidence="3">
    <location>
        <begin position="250"/>
        <end position="283"/>
    </location>
</feature>
<dbReference type="GO" id="GO:0052621">
    <property type="term" value="F:diguanylate cyclase activity"/>
    <property type="evidence" value="ECO:0007669"/>
    <property type="project" value="UniProtKB-EC"/>
</dbReference>
<evidence type="ECO:0000256" key="3">
    <source>
        <dbReference type="PROSITE-ProRule" id="PRU00339"/>
    </source>
</evidence>
<evidence type="ECO:0000256" key="2">
    <source>
        <dbReference type="ARBA" id="ARBA00034247"/>
    </source>
</evidence>
<evidence type="ECO:0000256" key="1">
    <source>
        <dbReference type="ARBA" id="ARBA00012528"/>
    </source>
</evidence>
<proteinExistence type="predicted"/>
<feature type="transmembrane region" description="Helical" evidence="4">
    <location>
        <begin position="450"/>
        <end position="469"/>
    </location>
</feature>
<dbReference type="Gene3D" id="3.30.70.270">
    <property type="match status" value="1"/>
</dbReference>
<evidence type="ECO:0000313" key="7">
    <source>
        <dbReference type="EMBL" id="CCO46083.1"/>
    </source>
</evidence>
<keyword evidence="5" id="KW-0732">Signal</keyword>
<dbReference type="PROSITE" id="PS50005">
    <property type="entry name" value="TPR"/>
    <property type="match status" value="1"/>
</dbReference>
<evidence type="ECO:0000256" key="4">
    <source>
        <dbReference type="SAM" id="Phobius"/>
    </source>
</evidence>
<name>A0AAV2VNQ0_9VIBR</name>
<comment type="caution">
    <text evidence="7">The sequence shown here is derived from an EMBL/GenBank/DDBJ whole genome shotgun (WGS) entry which is preliminary data.</text>
</comment>
<evidence type="ECO:0000256" key="5">
    <source>
        <dbReference type="SAM" id="SignalP"/>
    </source>
</evidence>
<dbReference type="PROSITE" id="PS50887">
    <property type="entry name" value="GGDEF"/>
    <property type="match status" value="1"/>
</dbReference>
<gene>
    <name evidence="7" type="ORF">VIBNISOn1_1670007</name>
</gene>
<dbReference type="Pfam" id="PF13424">
    <property type="entry name" value="TPR_12"/>
    <property type="match status" value="1"/>
</dbReference>
<dbReference type="PANTHER" id="PTHR45138">
    <property type="entry name" value="REGULATORY COMPONENTS OF SENSORY TRANSDUCTION SYSTEM"/>
    <property type="match status" value="1"/>
</dbReference>
<dbReference type="Pfam" id="PF00990">
    <property type="entry name" value="GGDEF"/>
    <property type="match status" value="1"/>
</dbReference>
<dbReference type="EC" id="2.7.7.65" evidence="1"/>
<dbReference type="InterPro" id="IPR050469">
    <property type="entry name" value="Diguanylate_Cyclase"/>
</dbReference>
<feature type="chain" id="PRO_5043416244" description="diguanylate cyclase" evidence="5">
    <location>
        <begin position="22"/>
        <end position="656"/>
    </location>
</feature>
<dbReference type="SUPFAM" id="SSF55073">
    <property type="entry name" value="Nucleotide cyclase"/>
    <property type="match status" value="1"/>
</dbReference>
<dbReference type="InterPro" id="IPR011990">
    <property type="entry name" value="TPR-like_helical_dom_sf"/>
</dbReference>
<reference evidence="7 8" key="1">
    <citation type="journal article" date="2013" name="ISME J.">
        <title>Comparative genomics of pathogenic lineages of Vibrio nigripulchritudo identifies virulence-associated traits.</title>
        <authorList>
            <person name="Goudenege D."/>
            <person name="Labreuche Y."/>
            <person name="Krin E."/>
            <person name="Ansquer D."/>
            <person name="Mangenot S."/>
            <person name="Calteau A."/>
            <person name="Medigue C."/>
            <person name="Mazel D."/>
            <person name="Polz M.F."/>
            <person name="Le Roux F."/>
        </authorList>
    </citation>
    <scope>NUCLEOTIDE SEQUENCE [LARGE SCALE GENOMIC DNA]</scope>
    <source>
        <strain evidence="7 8">SOn1</strain>
    </source>
</reference>
<accession>A0AAV2VNQ0</accession>
<keyword evidence="4" id="KW-1133">Transmembrane helix</keyword>
<feature type="domain" description="GGDEF" evidence="6">
    <location>
        <begin position="506"/>
        <end position="640"/>
    </location>
</feature>
<evidence type="ECO:0000259" key="6">
    <source>
        <dbReference type="PROSITE" id="PS50887"/>
    </source>
</evidence>
<dbReference type="PANTHER" id="PTHR45138:SF9">
    <property type="entry name" value="DIGUANYLATE CYCLASE DGCM-RELATED"/>
    <property type="match status" value="1"/>
</dbReference>
<dbReference type="CDD" id="cd01949">
    <property type="entry name" value="GGDEF"/>
    <property type="match status" value="1"/>
</dbReference>
<keyword evidence="4" id="KW-0472">Membrane</keyword>
<sequence>MRKLTLLSSIIALVLSTSSFAFDREAWNALYSKKLQSDEHAALMMLQERYIILPDNAEKLYISTQIHRFYTLRKQPYYSELPDTPTSYDKFQHTLVAALNDEVKHDNKAAYAKYKNLINQTKVTHDYQSRALIEYRLCLLLSRMGEHHSAKFYCSSISAHLEQLTDPFIPLRDAYRLLANNYAHLGDYKVALETYFKIISNSKDYHDNSGNYNDIGNLLSDMGRYEESETYLLKSLELRSEPNTLPLARAQILHSLGSLYLKAKQLDKAEQHYQESLQILKKLDHQYGMALTYIGLGQLNTELGHHDLSNAYLHQAMDMAEDQNNLEMKISIALSLANEYLTREVYNVAIEYAETATKLAKIDELPKYEADSLQLLSEIQETTGNYSQALESYKRFHELEIQKRDRENQNAFEALDLSKSKLEEELENSKLVLKNTEQQHQLESLTQRDLMNRMFMVVLFLIIGGILYANKRTRQTAEKDSLTHTYNRLTILEKIRRQPQSSSPDLKHVLVLFDLDHFKDINDNYGHPTGDIALKHVAKTISSQLGERDCIGRIGGEEFMVLLTDVPEEQVWVKVEKMRDLIESKTFMSEDHQTLNLTASFSYLSTSEKLSDFDVLYSILDQALYQAKLNGRNCIVDAYTDPIDAIRHSASTPATA</sequence>
<dbReference type="InterPro" id="IPR019734">
    <property type="entry name" value="TPR_rpt"/>
</dbReference>
<dbReference type="RefSeq" id="WP_022611329.1">
    <property type="nucleotide sequence ID" value="NZ_LK391965.1"/>
</dbReference>
<feature type="signal peptide" evidence="5">
    <location>
        <begin position="1"/>
        <end position="21"/>
    </location>
</feature>
<dbReference type="SUPFAM" id="SSF48452">
    <property type="entry name" value="TPR-like"/>
    <property type="match status" value="2"/>
</dbReference>
<dbReference type="InterPro" id="IPR029787">
    <property type="entry name" value="Nucleotide_cyclase"/>
</dbReference>